<evidence type="ECO:0000313" key="1">
    <source>
        <dbReference type="EMBL" id="NEX44876.1"/>
    </source>
</evidence>
<evidence type="ECO:0000313" key="2">
    <source>
        <dbReference type="Proteomes" id="UP000481421"/>
    </source>
</evidence>
<gene>
    <name evidence="1" type="ORF">G3572_01565</name>
</gene>
<organism evidence="1 2">
    <name type="scientific">Pseudotabrizicola algicola</name>
    <dbReference type="NCBI Taxonomy" id="2709381"/>
    <lineage>
        <taxon>Bacteria</taxon>
        <taxon>Pseudomonadati</taxon>
        <taxon>Pseudomonadota</taxon>
        <taxon>Alphaproteobacteria</taxon>
        <taxon>Rhodobacterales</taxon>
        <taxon>Paracoccaceae</taxon>
        <taxon>Pseudotabrizicola</taxon>
    </lineage>
</organism>
<keyword evidence="2" id="KW-1185">Reference proteome</keyword>
<reference evidence="1 2" key="1">
    <citation type="submission" date="2020-02" db="EMBL/GenBank/DDBJ databases">
        <title>Rhodobacter algicola sp. nov., isolated from microalga culture.</title>
        <authorList>
            <person name="Park C.-Y."/>
        </authorList>
    </citation>
    <scope>NUCLEOTIDE SEQUENCE [LARGE SCALE GENOMIC DNA]</scope>
    <source>
        <strain evidence="1 2">ETT8</strain>
    </source>
</reference>
<dbReference type="Proteomes" id="UP000481421">
    <property type="component" value="Unassembled WGS sequence"/>
</dbReference>
<evidence type="ECO:0008006" key="3">
    <source>
        <dbReference type="Google" id="ProtNLM"/>
    </source>
</evidence>
<comment type="caution">
    <text evidence="1">The sequence shown here is derived from an EMBL/GenBank/DDBJ whole genome shotgun (WGS) entry which is preliminary data.</text>
</comment>
<accession>A0A6B3RI08</accession>
<name>A0A6B3RI08_9RHOB</name>
<protein>
    <recommendedName>
        <fullName evidence="3">Tetratricopeptide repeat-like domain-containing protein</fullName>
    </recommendedName>
</protein>
<dbReference type="EMBL" id="JAAIKE010000001">
    <property type="protein sequence ID" value="NEX44876.1"/>
    <property type="molecule type" value="Genomic_DNA"/>
</dbReference>
<dbReference type="RefSeq" id="WP_164608919.1">
    <property type="nucleotide sequence ID" value="NZ_JAAIKE010000001.1"/>
</dbReference>
<proteinExistence type="predicted"/>
<dbReference type="AlphaFoldDB" id="A0A6B3RI08"/>
<sequence>MSNPESFIQEVTEEVRRDRLYAYFRKYGWIPALIVVGVVAGTGWTEWSKARNAAQAQAFGDAVLDALDLGGAEERRAALAAAPASGAQQAVLALLLASDPAEDRAGSLAALEQLAADGAQPQSYRDLAVLRRVILLGAEMPVVDRRALLDPVAAPGRPFRPLALEQLAYLLVEEGRTEEAIAALRSLTQDQQAPAGLRGRAGQMIMALGGDVAPAGDAG</sequence>